<dbReference type="Proteomes" id="UP000266841">
    <property type="component" value="Unassembled WGS sequence"/>
</dbReference>
<gene>
    <name evidence="1" type="ORF">THAOC_03335</name>
</gene>
<dbReference type="InterPro" id="IPR006597">
    <property type="entry name" value="Sel1-like"/>
</dbReference>
<keyword evidence="2" id="KW-1185">Reference proteome</keyword>
<evidence type="ECO:0000313" key="2">
    <source>
        <dbReference type="Proteomes" id="UP000266841"/>
    </source>
</evidence>
<reference evidence="1 2" key="1">
    <citation type="journal article" date="2012" name="Genome Biol.">
        <title>Genome and low-iron response of an oceanic diatom adapted to chronic iron limitation.</title>
        <authorList>
            <person name="Lommer M."/>
            <person name="Specht M."/>
            <person name="Roy A.S."/>
            <person name="Kraemer L."/>
            <person name="Andreson R."/>
            <person name="Gutowska M.A."/>
            <person name="Wolf J."/>
            <person name="Bergner S.V."/>
            <person name="Schilhabel M.B."/>
            <person name="Klostermeier U.C."/>
            <person name="Beiko R.G."/>
            <person name="Rosenstiel P."/>
            <person name="Hippler M."/>
            <person name="Laroche J."/>
        </authorList>
    </citation>
    <scope>NUCLEOTIDE SEQUENCE [LARGE SCALE GENOMIC DNA]</scope>
    <source>
        <strain evidence="1 2">CCMP1005</strain>
    </source>
</reference>
<dbReference type="SUPFAM" id="SSF81901">
    <property type="entry name" value="HCP-like"/>
    <property type="match status" value="1"/>
</dbReference>
<evidence type="ECO:0000313" key="1">
    <source>
        <dbReference type="EMBL" id="EJK74958.1"/>
    </source>
</evidence>
<sequence length="244" mass="26624">MASSCAPASAAAADVYANCGQEDGVKLKNCTACLLHKKACKERAAELKDEKLCGQGHEWPESGFVQQRRGSRSVKARAQSKDPDAMKYLGDLYRQGIRGLLSRAVQLWNEAAELGSVESYYHLGLCYTMGDGIEDTGKVMICTRAIYGLKSSARGDRSNDTMARRAKRLKHIVCGATIFVLLPGRLPCLVYTVLCSGPPDTVQRSPEPFADRFREAKNVAKGVSFYEKAAMLGHAGARQKSQQL</sequence>
<organism evidence="1 2">
    <name type="scientific">Thalassiosira oceanica</name>
    <name type="common">Marine diatom</name>
    <dbReference type="NCBI Taxonomy" id="159749"/>
    <lineage>
        <taxon>Eukaryota</taxon>
        <taxon>Sar</taxon>
        <taxon>Stramenopiles</taxon>
        <taxon>Ochrophyta</taxon>
        <taxon>Bacillariophyta</taxon>
        <taxon>Coscinodiscophyceae</taxon>
        <taxon>Thalassiosirophycidae</taxon>
        <taxon>Thalassiosirales</taxon>
        <taxon>Thalassiosiraceae</taxon>
        <taxon>Thalassiosira</taxon>
    </lineage>
</organism>
<dbReference type="AlphaFoldDB" id="K0T813"/>
<proteinExistence type="predicted"/>
<dbReference type="Gene3D" id="1.25.40.10">
    <property type="entry name" value="Tetratricopeptide repeat domain"/>
    <property type="match status" value="1"/>
</dbReference>
<protein>
    <submittedName>
        <fullName evidence="1">Uncharacterized protein</fullName>
    </submittedName>
</protein>
<dbReference type="Pfam" id="PF08238">
    <property type="entry name" value="Sel1"/>
    <property type="match status" value="3"/>
</dbReference>
<name>K0T813_THAOC</name>
<comment type="caution">
    <text evidence="1">The sequence shown here is derived from an EMBL/GenBank/DDBJ whole genome shotgun (WGS) entry which is preliminary data.</text>
</comment>
<accession>K0T813</accession>
<dbReference type="EMBL" id="AGNL01003227">
    <property type="protein sequence ID" value="EJK74958.1"/>
    <property type="molecule type" value="Genomic_DNA"/>
</dbReference>
<dbReference type="InterPro" id="IPR011990">
    <property type="entry name" value="TPR-like_helical_dom_sf"/>
</dbReference>